<dbReference type="InterPro" id="IPR013783">
    <property type="entry name" value="Ig-like_fold"/>
</dbReference>
<dbReference type="Gene3D" id="2.60.40.10">
    <property type="entry name" value="Immunoglobulins"/>
    <property type="match status" value="1"/>
</dbReference>
<dbReference type="Pfam" id="PF17389">
    <property type="entry name" value="Bac_rhamnosid6H"/>
    <property type="match status" value="1"/>
</dbReference>
<gene>
    <name evidence="9" type="ORF">GALMADRAFT_211560</name>
</gene>
<dbReference type="GO" id="GO:0030596">
    <property type="term" value="F:alpha-L-rhamnosidase activity"/>
    <property type="evidence" value="ECO:0007669"/>
    <property type="project" value="UniProtKB-EC"/>
</dbReference>
<evidence type="ECO:0000259" key="6">
    <source>
        <dbReference type="Pfam" id="PF08531"/>
    </source>
</evidence>
<dbReference type="HOGENOM" id="CLU_002926_3_0_1"/>
<dbReference type="Gene3D" id="2.60.120.260">
    <property type="entry name" value="Galactose-binding domain-like"/>
    <property type="match status" value="4"/>
</dbReference>
<evidence type="ECO:0000259" key="5">
    <source>
        <dbReference type="Pfam" id="PF05592"/>
    </source>
</evidence>
<feature type="domain" description="Alpha-L-rhamnosidase concanavalin-like" evidence="5">
    <location>
        <begin position="691"/>
        <end position="794"/>
    </location>
</feature>
<feature type="domain" description="Alpha-L-rhamnosidase six-hairpin glycosidase" evidence="7">
    <location>
        <begin position="800"/>
        <end position="1111"/>
    </location>
</feature>
<comment type="catalytic activity">
    <reaction evidence="1">
        <text>Hydrolysis of terminal non-reducing alpha-L-rhamnose residues in alpha-L-rhamnosides.</text>
        <dbReference type="EC" id="3.2.1.40"/>
    </reaction>
</comment>
<accession>A0A067SWQ1</accession>
<feature type="domain" description="Bacterial alpha-L-rhamnosidase N-terminal" evidence="6">
    <location>
        <begin position="506"/>
        <end position="677"/>
    </location>
</feature>
<dbReference type="AlphaFoldDB" id="A0A067SWQ1"/>
<evidence type="ECO:0000256" key="2">
    <source>
        <dbReference type="ARBA" id="ARBA00012652"/>
    </source>
</evidence>
<dbReference type="InterPro" id="IPR008902">
    <property type="entry name" value="Rhamnosid_concanavalin"/>
</dbReference>
<evidence type="ECO:0000259" key="7">
    <source>
        <dbReference type="Pfam" id="PF17389"/>
    </source>
</evidence>
<dbReference type="Pfam" id="PF17390">
    <property type="entry name" value="Bac_rhamnosid_C"/>
    <property type="match status" value="1"/>
</dbReference>
<sequence length="1237" mass="131982">MKDVLAQALQLGSLRVENKVAPVGIDVNPRFSWTITSIAPSSVRGVVQTSYRIRLSTVKSGNSDLWDSGVVQSNIPYLREYAGPALTSDTHYFWSVDVVTSAGSTSASSEFTTGLLSSSDWGSSLWIGKPLMRSGISSALASTFNTGSWIWTNETEFPNAPAADRAFRKIYNTPTGKVAASATVVITADDLFTLYVNGQSTGSSPNVPDIWKSAQVFNVSLNSSLNLFAVFATNRPAIGGGDGPAGLLAAIQVNFLDGTSALISTDSSWLASKTIPDNFQSPSFNDSQWPAAVIEAKYGSGVWGSQVIIAPPSTIPTPTLSNSIWIWPNVAPPPEAPAGAVAFRKQFFTPSGKTLQSATVIITVDNQFTLYINGNVVGSSPDETDSWESAQQFTVSLSGTSTLFAVYAVNLPDVNTGGASPAGLLAVIQMQYTDGTVDTIISDTTWKSSTTVPNGFQLTSFDDSTWGSPSSLGAYGVAPWNTGVSIADPLGEHPAPLMRKEFTVAKQISFARLYYAAGGYASISINGKPASDHVLTPGFTNWVQQVQYVGLDVASALQVGTNAIGIELGRGHYAVTQGSVWNWNGAPWHAEPNVRIVLSIGYSDGSSTRVVSDASWRVTEGPTRLDDVFGGENFNAKYIQKGYDLAGFNDAAWNAAQIIPGPAGALLNARQPPTRVLQTLTPVKITQPVTGIYVVAFERVVSGWARVTATGPANTLITIHFGEKLNSDGTVIYQDVLHYFANNFQTDRFWLAGTGGPEIFEPKFSYKGYQYVQIEGWPGSSPPTAANVLGMVVHDDLAPTGDFSSSNDLLNAMHKASVFTILNNLHSIPEDCPTFEKNGWSGDAMLGTEMILTNLDAQDLLAKYTRDLDESIPANGQGPPAVIAPDSGWGANNHAPTWHSAFIFIPWWLYQYRGDQRVLSDHYARMKTYVQFELGRSPNNIASTGLGDWDTPETNPDGGNPPEDNRVSATAFLYGMLTTMNQVATVLGNTADASTFANQAANVKMAFNNAFLNSTTGFYNGVGDQGYRQAHNLLALSFGLTPNNNSAQVVADSVVTDIISRGTHLNTGALATKALLPMLSEHGHADTAYAVSQQTTFPSWGFWFANGATTTQFLGTYQDWLYKNLAGIKLSATAFQQVEIAPLHTAQLTSARAWTITPFGNLSVAWSNDAGGFNLNVNVPIGVTATVAIPALAGQSVLESGKQLQSNGAIRVDANTPSKRVVVVGSGAYSFTVTKTG</sequence>
<protein>
    <recommendedName>
        <fullName evidence="2">alpha-L-rhamnosidase</fullName>
        <ecNumber evidence="2">3.2.1.40</ecNumber>
    </recommendedName>
</protein>
<evidence type="ECO:0000256" key="1">
    <source>
        <dbReference type="ARBA" id="ARBA00001445"/>
    </source>
</evidence>
<reference evidence="10" key="1">
    <citation type="journal article" date="2014" name="Proc. Natl. Acad. Sci. U.S.A.">
        <title>Extensive sampling of basidiomycete genomes demonstrates inadequacy of the white-rot/brown-rot paradigm for wood decay fungi.</title>
        <authorList>
            <person name="Riley R."/>
            <person name="Salamov A.A."/>
            <person name="Brown D.W."/>
            <person name="Nagy L.G."/>
            <person name="Floudas D."/>
            <person name="Held B.W."/>
            <person name="Levasseur A."/>
            <person name="Lombard V."/>
            <person name="Morin E."/>
            <person name="Otillar R."/>
            <person name="Lindquist E.A."/>
            <person name="Sun H."/>
            <person name="LaButti K.M."/>
            <person name="Schmutz J."/>
            <person name="Jabbour D."/>
            <person name="Luo H."/>
            <person name="Baker S.E."/>
            <person name="Pisabarro A.G."/>
            <person name="Walton J.D."/>
            <person name="Blanchette R.A."/>
            <person name="Henrissat B."/>
            <person name="Martin F."/>
            <person name="Cullen D."/>
            <person name="Hibbett D.S."/>
            <person name="Grigoriev I.V."/>
        </authorList>
    </citation>
    <scope>NUCLEOTIDE SEQUENCE [LARGE SCALE GENOMIC DNA]</scope>
    <source>
        <strain evidence="10">CBS 339.88</strain>
    </source>
</reference>
<dbReference type="Gene3D" id="1.50.10.10">
    <property type="match status" value="1"/>
</dbReference>
<dbReference type="InterPro" id="IPR012341">
    <property type="entry name" value="6hp_glycosidase-like_sf"/>
</dbReference>
<evidence type="ECO:0000313" key="9">
    <source>
        <dbReference type="EMBL" id="KDR75331.1"/>
    </source>
</evidence>
<dbReference type="Pfam" id="PF05592">
    <property type="entry name" value="Bac_rhamnosid"/>
    <property type="match status" value="1"/>
</dbReference>
<evidence type="ECO:0000256" key="3">
    <source>
        <dbReference type="ARBA" id="ARBA00022801"/>
    </source>
</evidence>
<dbReference type="InterPro" id="IPR035398">
    <property type="entry name" value="Bac_rhamnosid_C"/>
</dbReference>
<evidence type="ECO:0000259" key="8">
    <source>
        <dbReference type="Pfam" id="PF17390"/>
    </source>
</evidence>
<dbReference type="InterPro" id="IPR035396">
    <property type="entry name" value="Bac_rhamnosid6H"/>
</dbReference>
<dbReference type="PANTHER" id="PTHR33307:SF6">
    <property type="entry name" value="ALPHA-RHAMNOSIDASE (EUROFUNG)-RELATED"/>
    <property type="match status" value="1"/>
</dbReference>
<keyword evidence="3" id="KW-0378">Hydrolase</keyword>
<dbReference type="GO" id="GO:0005975">
    <property type="term" value="P:carbohydrate metabolic process"/>
    <property type="evidence" value="ECO:0007669"/>
    <property type="project" value="InterPro"/>
</dbReference>
<dbReference type="Gene3D" id="2.60.420.10">
    <property type="entry name" value="Maltose phosphorylase, domain 3"/>
    <property type="match status" value="1"/>
</dbReference>
<feature type="domain" description="Alpha-L-rhamnosidase C-terminal" evidence="8">
    <location>
        <begin position="1127"/>
        <end position="1199"/>
    </location>
</feature>
<dbReference type="InterPro" id="IPR013737">
    <property type="entry name" value="Bac_rhamnosid_N"/>
</dbReference>
<dbReference type="InterPro" id="IPR016007">
    <property type="entry name" value="Alpha_rhamnosid"/>
</dbReference>
<dbReference type="Pfam" id="PF25788">
    <property type="entry name" value="Ig_Rha78A_N"/>
    <property type="match status" value="1"/>
</dbReference>
<proteinExistence type="predicted"/>
<evidence type="ECO:0000256" key="4">
    <source>
        <dbReference type="SAM" id="MobiDB-lite"/>
    </source>
</evidence>
<dbReference type="OrthoDB" id="10036721at2759"/>
<dbReference type="InterPro" id="IPR008928">
    <property type="entry name" value="6-hairpin_glycosidase_sf"/>
</dbReference>
<dbReference type="EMBL" id="KL142381">
    <property type="protein sequence ID" value="KDR75331.1"/>
    <property type="molecule type" value="Genomic_DNA"/>
</dbReference>
<evidence type="ECO:0000313" key="10">
    <source>
        <dbReference type="Proteomes" id="UP000027222"/>
    </source>
</evidence>
<dbReference type="PANTHER" id="PTHR33307">
    <property type="entry name" value="ALPHA-RHAMNOSIDASE (EUROFUNG)"/>
    <property type="match status" value="1"/>
</dbReference>
<dbReference type="EC" id="3.2.1.40" evidence="2"/>
<feature type="region of interest" description="Disordered" evidence="4">
    <location>
        <begin position="943"/>
        <end position="964"/>
    </location>
</feature>
<keyword evidence="10" id="KW-1185">Reference proteome</keyword>
<dbReference type="Pfam" id="PF08531">
    <property type="entry name" value="Bac_rhamnosid_N"/>
    <property type="match status" value="1"/>
</dbReference>
<dbReference type="SUPFAM" id="SSF48208">
    <property type="entry name" value="Six-hairpin glycosidases"/>
    <property type="match status" value="1"/>
</dbReference>
<organism evidence="9 10">
    <name type="scientific">Galerina marginata (strain CBS 339.88)</name>
    <dbReference type="NCBI Taxonomy" id="685588"/>
    <lineage>
        <taxon>Eukaryota</taxon>
        <taxon>Fungi</taxon>
        <taxon>Dikarya</taxon>
        <taxon>Basidiomycota</taxon>
        <taxon>Agaricomycotina</taxon>
        <taxon>Agaricomycetes</taxon>
        <taxon>Agaricomycetidae</taxon>
        <taxon>Agaricales</taxon>
        <taxon>Agaricineae</taxon>
        <taxon>Strophariaceae</taxon>
        <taxon>Galerina</taxon>
    </lineage>
</organism>
<name>A0A067SWQ1_GALM3</name>
<dbReference type="STRING" id="685588.A0A067SWQ1"/>
<dbReference type="Proteomes" id="UP000027222">
    <property type="component" value="Unassembled WGS sequence"/>
</dbReference>